<evidence type="ECO:0000256" key="2">
    <source>
        <dbReference type="SAM" id="MobiDB-lite"/>
    </source>
</evidence>
<dbReference type="Pfam" id="PF13489">
    <property type="entry name" value="Methyltransf_23"/>
    <property type="match status" value="1"/>
</dbReference>
<dbReference type="eggNOG" id="ENOG502TFEX">
    <property type="taxonomic scope" value="Eukaryota"/>
</dbReference>
<dbReference type="Proteomes" id="UP000020467">
    <property type="component" value="Unassembled WGS sequence"/>
</dbReference>
<reference evidence="3 4" key="1">
    <citation type="submission" date="2014-02" db="EMBL/GenBank/DDBJ databases">
        <title>The genome sequence of Colletotrichum fioriniae PJ7.</title>
        <authorList>
            <person name="Baroncelli R."/>
            <person name="Thon M.R."/>
        </authorList>
    </citation>
    <scope>NUCLEOTIDE SEQUENCE [LARGE SCALE GENOMIC DNA]</scope>
    <source>
        <strain evidence="3 4">PJ7</strain>
    </source>
</reference>
<dbReference type="KEGG" id="cfj:CFIO01_09382"/>
<dbReference type="GO" id="GO:0008168">
    <property type="term" value="F:methyltransferase activity"/>
    <property type="evidence" value="ECO:0007669"/>
    <property type="project" value="TreeGrafter"/>
</dbReference>
<dbReference type="Gene3D" id="3.40.50.150">
    <property type="entry name" value="Vaccinia Virus protein VP39"/>
    <property type="match status" value="1"/>
</dbReference>
<keyword evidence="4" id="KW-1185">Reference proteome</keyword>
<comment type="caution">
    <text evidence="3">The sequence shown here is derived from an EMBL/GenBank/DDBJ whole genome shotgun (WGS) entry which is preliminary data.</text>
</comment>
<dbReference type="HOGENOM" id="CLU_010595_1_2_1"/>
<protein>
    <recommendedName>
        <fullName evidence="5">Methyltransferase domain-containing protein</fullName>
    </recommendedName>
</protein>
<accession>A0A010RLE9</accession>
<dbReference type="SUPFAM" id="SSF53335">
    <property type="entry name" value="S-adenosyl-L-methionine-dependent methyltransferases"/>
    <property type="match status" value="1"/>
</dbReference>
<dbReference type="InterPro" id="IPR029063">
    <property type="entry name" value="SAM-dependent_MTases_sf"/>
</dbReference>
<feature type="region of interest" description="Disordered" evidence="2">
    <location>
        <begin position="1"/>
        <end position="33"/>
    </location>
</feature>
<evidence type="ECO:0000256" key="1">
    <source>
        <dbReference type="ARBA" id="ARBA00038158"/>
    </source>
</evidence>
<dbReference type="OrthoDB" id="2013972at2759"/>
<evidence type="ECO:0000313" key="3">
    <source>
        <dbReference type="EMBL" id="EXF72933.1"/>
    </source>
</evidence>
<dbReference type="PANTHER" id="PTHR43591:SF31">
    <property type="entry name" value="LAEA-LIKE, PUTATIVE (AFU_ORTHOLOGUE AFUA_8G01930)-RELATED"/>
    <property type="match status" value="1"/>
</dbReference>
<sequence>MANPPQDFEVQIAADEEQDDSHSEMGTSIASSSTSLRSSLLDYRRENGRTYHRYKDGKYPFPNDERELDRLDLVNHLCLLTLDGELGIAPPCREDAKVGRVLDVGTGTGIWAVQFGDDHPEADILGIDLSATQPSSVPPNVRFEVDDIEDEWTFSQPFQYIHSRFMTSSIRDWRLFLQRCYDNLEPGGYVELQETAIFAQSDDGTLKPEHALSDWSKYLMEASIKLGAAWVNTPELREIMVEVGFEDVALSTYKWPTNTWPKDEHFKELGSWNNENFMTGMEAITMAPLTRALDWSPEEVKVFLIEVRKNGNDRNIHAYWPQHVLVGRRPIEEKGGAAPALTPAEDASPGTV</sequence>
<dbReference type="AlphaFoldDB" id="A0A010RLE9"/>
<evidence type="ECO:0008006" key="5">
    <source>
        <dbReference type="Google" id="ProtNLM"/>
    </source>
</evidence>
<dbReference type="CDD" id="cd02440">
    <property type="entry name" value="AdoMet_MTases"/>
    <property type="match status" value="1"/>
</dbReference>
<organism evidence="3 4">
    <name type="scientific">Colletotrichum fioriniae PJ7</name>
    <dbReference type="NCBI Taxonomy" id="1445577"/>
    <lineage>
        <taxon>Eukaryota</taxon>
        <taxon>Fungi</taxon>
        <taxon>Dikarya</taxon>
        <taxon>Ascomycota</taxon>
        <taxon>Pezizomycotina</taxon>
        <taxon>Sordariomycetes</taxon>
        <taxon>Hypocreomycetidae</taxon>
        <taxon>Glomerellales</taxon>
        <taxon>Glomerellaceae</taxon>
        <taxon>Colletotrichum</taxon>
        <taxon>Colletotrichum acutatum species complex</taxon>
    </lineage>
</organism>
<evidence type="ECO:0000313" key="4">
    <source>
        <dbReference type="Proteomes" id="UP000020467"/>
    </source>
</evidence>
<gene>
    <name evidence="3" type="ORF">CFIO01_09382</name>
</gene>
<comment type="similarity">
    <text evidence="1">Belongs to the methyltransferase superfamily. LaeA methyltransferase family.</text>
</comment>
<dbReference type="EMBL" id="JARH01001095">
    <property type="protein sequence ID" value="EXF72933.1"/>
    <property type="molecule type" value="Genomic_DNA"/>
</dbReference>
<proteinExistence type="inferred from homology"/>
<name>A0A010RLE9_9PEZI</name>
<dbReference type="PANTHER" id="PTHR43591">
    <property type="entry name" value="METHYLTRANSFERASE"/>
    <property type="match status" value="1"/>
</dbReference>